<gene>
    <name evidence="3" type="ORF">OG563_19410</name>
</gene>
<evidence type="ECO:0000256" key="1">
    <source>
        <dbReference type="SAM" id="MobiDB-lite"/>
    </source>
</evidence>
<protein>
    <recommendedName>
        <fullName evidence="5">DUF2993 domain-containing protein</fullName>
    </recommendedName>
</protein>
<keyword evidence="2" id="KW-0812">Transmembrane</keyword>
<feature type="region of interest" description="Disordered" evidence="1">
    <location>
        <begin position="196"/>
        <end position="235"/>
    </location>
</feature>
<name>A0ABZ1Z4H5_9NOCA</name>
<keyword evidence="2" id="KW-1133">Transmembrane helix</keyword>
<evidence type="ECO:0000256" key="2">
    <source>
        <dbReference type="SAM" id="Phobius"/>
    </source>
</evidence>
<feature type="transmembrane region" description="Helical" evidence="2">
    <location>
        <begin position="12"/>
        <end position="33"/>
    </location>
</feature>
<feature type="compositionally biased region" description="Polar residues" evidence="1">
    <location>
        <begin position="222"/>
        <end position="235"/>
    </location>
</feature>
<evidence type="ECO:0008006" key="5">
    <source>
        <dbReference type="Google" id="ProtNLM"/>
    </source>
</evidence>
<dbReference type="EMBL" id="CP109441">
    <property type="protein sequence ID" value="WUV50163.1"/>
    <property type="molecule type" value="Genomic_DNA"/>
</dbReference>
<evidence type="ECO:0000313" key="3">
    <source>
        <dbReference type="EMBL" id="WUV50163.1"/>
    </source>
</evidence>
<proteinExistence type="predicted"/>
<reference evidence="3" key="1">
    <citation type="submission" date="2022-10" db="EMBL/GenBank/DDBJ databases">
        <title>The complete genomes of actinobacterial strains from the NBC collection.</title>
        <authorList>
            <person name="Joergensen T.S."/>
            <person name="Alvarez Arevalo M."/>
            <person name="Sterndorff E.B."/>
            <person name="Faurdal D."/>
            <person name="Vuksanovic O."/>
            <person name="Mourched A.-S."/>
            <person name="Charusanti P."/>
            <person name="Shaw S."/>
            <person name="Blin K."/>
            <person name="Weber T."/>
        </authorList>
    </citation>
    <scope>NUCLEOTIDE SEQUENCE</scope>
    <source>
        <strain evidence="3">NBC_01482</strain>
    </source>
</reference>
<dbReference type="RefSeq" id="WP_327094857.1">
    <property type="nucleotide sequence ID" value="NZ_CP109149.1"/>
</dbReference>
<dbReference type="Proteomes" id="UP001432062">
    <property type="component" value="Chromosome"/>
</dbReference>
<keyword evidence="2" id="KW-0472">Membrane</keyword>
<organism evidence="3 4">
    <name type="scientific">Nocardia vinacea</name>
    <dbReference type="NCBI Taxonomy" id="96468"/>
    <lineage>
        <taxon>Bacteria</taxon>
        <taxon>Bacillati</taxon>
        <taxon>Actinomycetota</taxon>
        <taxon>Actinomycetes</taxon>
        <taxon>Mycobacteriales</taxon>
        <taxon>Nocardiaceae</taxon>
        <taxon>Nocardia</taxon>
    </lineage>
</organism>
<accession>A0ABZ1Z4H5</accession>
<keyword evidence="4" id="KW-1185">Reference proteome</keyword>
<sequence length="235" mass="24241">MTHKPAQIARYAAIVLAGAASLSLTVTAGAYIVHQMADTQHATNDVAAPPAVRIPDVDTDYGPVLSDAILTGGTRDLPALFGRFPAESSDGMVKTSQAHTDSPASAGISGKLRLGTAYVGAEVAPGRANSVAFTVDTNALTALTDFLLTEPVRNRLGIHADPGGVTQLRTEIDTHNGEVTFTFSDPTLGEHGLRLDRNPAPSAEHAATVDDSATSGMVDATPNPTMTTANDTIAV</sequence>
<evidence type="ECO:0000313" key="4">
    <source>
        <dbReference type="Proteomes" id="UP001432062"/>
    </source>
</evidence>